<reference evidence="1 2" key="1">
    <citation type="journal article" date="2017" name="Nat. Microbiol.">
        <title>Natural product diversity associated with the nematode symbionts Photorhabdus and Xenorhabdus.</title>
        <authorList>
            <person name="Tobias N.J."/>
            <person name="Wolff H."/>
            <person name="Djahanschiri B."/>
            <person name="Grundmann F."/>
            <person name="Kronenwerth M."/>
            <person name="Shi Y.M."/>
            <person name="Simonyi S."/>
            <person name="Grun P."/>
            <person name="Shapiro-Ilan D."/>
            <person name="Pidot S.J."/>
            <person name="Stinear T.P."/>
            <person name="Ebersberger I."/>
            <person name="Bode H.B."/>
        </authorList>
    </citation>
    <scope>NUCLEOTIDE SEQUENCE [LARGE SCALE GENOMIC DNA]</scope>
    <source>
        <strain evidence="1 2">DSM 17907</strain>
    </source>
</reference>
<proteinExistence type="predicted"/>
<comment type="caution">
    <text evidence="1">The sequence shown here is derived from an EMBL/GenBank/DDBJ whole genome shotgun (WGS) entry which is preliminary data.</text>
</comment>
<evidence type="ECO:0000313" key="2">
    <source>
        <dbReference type="Proteomes" id="UP000221101"/>
    </source>
</evidence>
<dbReference type="EMBL" id="NJCX01000042">
    <property type="protein sequence ID" value="PHM68671.1"/>
    <property type="molecule type" value="Genomic_DNA"/>
</dbReference>
<dbReference type="AlphaFoldDB" id="A0A2D0KZ17"/>
<name>A0A2D0KZ17_9GAMM</name>
<evidence type="ECO:0000313" key="1">
    <source>
        <dbReference type="EMBL" id="PHM68671.1"/>
    </source>
</evidence>
<protein>
    <submittedName>
        <fullName evidence="1">Uncharacterized protein</fullName>
    </submittedName>
</protein>
<dbReference type="Proteomes" id="UP000221101">
    <property type="component" value="Unassembled WGS sequence"/>
</dbReference>
<organism evidence="1 2">
    <name type="scientific">Xenorhabdus kozodoii</name>
    <dbReference type="NCBI Taxonomy" id="351676"/>
    <lineage>
        <taxon>Bacteria</taxon>
        <taxon>Pseudomonadati</taxon>
        <taxon>Pseudomonadota</taxon>
        <taxon>Gammaproteobacteria</taxon>
        <taxon>Enterobacterales</taxon>
        <taxon>Morganellaceae</taxon>
        <taxon>Xenorhabdus</taxon>
    </lineage>
</organism>
<keyword evidence="2" id="KW-1185">Reference proteome</keyword>
<sequence>MGISSQCPFPHLGKQIRDTEIIIAGDAQRQRVNEEPDYPFQLRVRAVSHRGADNNILLPAEPIQYQTPGTEHRHKQGGVMALPQLFQGIQ</sequence>
<gene>
    <name evidence="1" type="ORF">Xkoz_03651</name>
</gene>
<accession>A0A2D0KZ17</accession>